<keyword evidence="3" id="KW-1185">Reference proteome</keyword>
<organism evidence="2 3">
    <name type="scientific">Gryllus longicercus</name>
    <dbReference type="NCBI Taxonomy" id="2509291"/>
    <lineage>
        <taxon>Eukaryota</taxon>
        <taxon>Metazoa</taxon>
        <taxon>Ecdysozoa</taxon>
        <taxon>Arthropoda</taxon>
        <taxon>Hexapoda</taxon>
        <taxon>Insecta</taxon>
        <taxon>Pterygota</taxon>
        <taxon>Neoptera</taxon>
        <taxon>Polyneoptera</taxon>
        <taxon>Orthoptera</taxon>
        <taxon>Ensifera</taxon>
        <taxon>Gryllidea</taxon>
        <taxon>Grylloidea</taxon>
        <taxon>Gryllidae</taxon>
        <taxon>Gryllinae</taxon>
        <taxon>Gryllus</taxon>
    </lineage>
</organism>
<dbReference type="Proteomes" id="UP001378592">
    <property type="component" value="Unassembled WGS sequence"/>
</dbReference>
<feature type="compositionally biased region" description="Basic and acidic residues" evidence="1">
    <location>
        <begin position="74"/>
        <end position="88"/>
    </location>
</feature>
<protein>
    <submittedName>
        <fullName evidence="2">Uncharacterized protein</fullName>
    </submittedName>
</protein>
<feature type="compositionally biased region" description="Polar residues" evidence="1">
    <location>
        <begin position="29"/>
        <end position="40"/>
    </location>
</feature>
<gene>
    <name evidence="2" type="ORF">R5R35_003219</name>
</gene>
<feature type="compositionally biased region" description="Low complexity" evidence="1">
    <location>
        <begin position="12"/>
        <end position="28"/>
    </location>
</feature>
<reference evidence="2 3" key="1">
    <citation type="submission" date="2024-03" db="EMBL/GenBank/DDBJ databases">
        <title>The genome assembly and annotation of the cricket Gryllus longicercus Weissman &amp; Gray.</title>
        <authorList>
            <person name="Szrajer S."/>
            <person name="Gray D."/>
            <person name="Ylla G."/>
        </authorList>
    </citation>
    <scope>NUCLEOTIDE SEQUENCE [LARGE SCALE GENOMIC DNA]</scope>
    <source>
        <strain evidence="2">DAG 2021-001</strain>
        <tissue evidence="2">Whole body minus gut</tissue>
    </source>
</reference>
<evidence type="ECO:0000256" key="1">
    <source>
        <dbReference type="SAM" id="MobiDB-lite"/>
    </source>
</evidence>
<evidence type="ECO:0000313" key="3">
    <source>
        <dbReference type="Proteomes" id="UP001378592"/>
    </source>
</evidence>
<sequence>MHVLAWRPALAPPCSRALPSRSPRPRSCIVSSARESNRTSARQRRRAQAPWAFALASYTHTCSRPPPHRHTRRRAADTEGRGEARGGEGGRGCRVASESIQSLSTSTTEHALIPAAARPPNERCQDTIEEEIFSEKHKLCHESA</sequence>
<feature type="compositionally biased region" description="Polar residues" evidence="1">
    <location>
        <begin position="98"/>
        <end position="107"/>
    </location>
</feature>
<feature type="region of interest" description="Disordered" evidence="1">
    <location>
        <begin position="60"/>
        <end position="107"/>
    </location>
</feature>
<accession>A0AAN9VLI9</accession>
<dbReference type="AlphaFoldDB" id="A0AAN9VLI9"/>
<comment type="caution">
    <text evidence="2">The sequence shown here is derived from an EMBL/GenBank/DDBJ whole genome shotgun (WGS) entry which is preliminary data.</text>
</comment>
<name>A0AAN9VLI9_9ORTH</name>
<evidence type="ECO:0000313" key="2">
    <source>
        <dbReference type="EMBL" id="KAK7865521.1"/>
    </source>
</evidence>
<proteinExistence type="predicted"/>
<feature type="region of interest" description="Disordered" evidence="1">
    <location>
        <begin position="12"/>
        <end position="47"/>
    </location>
</feature>
<dbReference type="EMBL" id="JAZDUA010000174">
    <property type="protein sequence ID" value="KAK7865521.1"/>
    <property type="molecule type" value="Genomic_DNA"/>
</dbReference>